<evidence type="ECO:0000313" key="1">
    <source>
        <dbReference type="EMBL" id="KAH7674362.1"/>
    </source>
</evidence>
<gene>
    <name evidence="1" type="ORF">IHE45_08G068100</name>
</gene>
<organism evidence="1 2">
    <name type="scientific">Dioscorea alata</name>
    <name type="common">Purple yam</name>
    <dbReference type="NCBI Taxonomy" id="55571"/>
    <lineage>
        <taxon>Eukaryota</taxon>
        <taxon>Viridiplantae</taxon>
        <taxon>Streptophyta</taxon>
        <taxon>Embryophyta</taxon>
        <taxon>Tracheophyta</taxon>
        <taxon>Spermatophyta</taxon>
        <taxon>Magnoliopsida</taxon>
        <taxon>Liliopsida</taxon>
        <taxon>Dioscoreales</taxon>
        <taxon>Dioscoreaceae</taxon>
        <taxon>Dioscorea</taxon>
    </lineage>
</organism>
<dbReference type="EMBL" id="CM037018">
    <property type="protein sequence ID" value="KAH7674362.1"/>
    <property type="molecule type" value="Genomic_DNA"/>
</dbReference>
<comment type="caution">
    <text evidence="1">The sequence shown here is derived from an EMBL/GenBank/DDBJ whole genome shotgun (WGS) entry which is preliminary data.</text>
</comment>
<protein>
    <submittedName>
        <fullName evidence="1">BSD domain-containing protein</fullName>
    </submittedName>
</protein>
<keyword evidence="2" id="KW-1185">Reference proteome</keyword>
<evidence type="ECO:0000313" key="2">
    <source>
        <dbReference type="Proteomes" id="UP000827976"/>
    </source>
</evidence>
<accession>A0ACB7VJV7</accession>
<proteinExistence type="predicted"/>
<reference evidence="2" key="1">
    <citation type="journal article" date="2022" name="Nat. Commun.">
        <title>Chromosome evolution and the genetic basis of agronomically important traits in greater yam.</title>
        <authorList>
            <person name="Bredeson J.V."/>
            <person name="Lyons J.B."/>
            <person name="Oniyinde I.O."/>
            <person name="Okereke N.R."/>
            <person name="Kolade O."/>
            <person name="Nnabue I."/>
            <person name="Nwadili C.O."/>
            <person name="Hribova E."/>
            <person name="Parker M."/>
            <person name="Nwogha J."/>
            <person name="Shu S."/>
            <person name="Carlson J."/>
            <person name="Kariba R."/>
            <person name="Muthemba S."/>
            <person name="Knop K."/>
            <person name="Barton G.J."/>
            <person name="Sherwood A.V."/>
            <person name="Lopez-Montes A."/>
            <person name="Asiedu R."/>
            <person name="Jamnadass R."/>
            <person name="Muchugi A."/>
            <person name="Goodstein D."/>
            <person name="Egesi C.N."/>
            <person name="Featherston J."/>
            <person name="Asfaw A."/>
            <person name="Simpson G.G."/>
            <person name="Dolezel J."/>
            <person name="Hendre P.S."/>
            <person name="Van Deynze A."/>
            <person name="Kumar P.L."/>
            <person name="Obidiegwu J.E."/>
            <person name="Bhattacharjee R."/>
            <person name="Rokhsar D.S."/>
        </authorList>
    </citation>
    <scope>NUCLEOTIDE SEQUENCE [LARGE SCALE GENOMIC DNA]</scope>
    <source>
        <strain evidence="2">cv. TDa95/00328</strain>
    </source>
</reference>
<name>A0ACB7VJV7_DIOAL</name>
<sequence>MDLWQRARDFAEEAAKRSQEISKEAAKRSQEFTRDAVRLSQEFVSETAKKSKDLAAEASKKADVLKIEALKRAEQIKTLAGEVPIPIGSTVAPDPQADLEVFGVTDELREYVKGFNLSSFRDFQIEDELEKPESPTVLNVRQDLNEWQARHAALILSTAKEISKLRYELCPRYMKERKFWRIYFILVKSYVAVYERQYMEELSAKTSEQTSDERLKVNPTTVPASKSDVEQTKLDSKASSSKAEDDLDVFLLGDLGSDDDVDPGISVVDDDDGLGDDFDKIGNSGLESDEDDEQKSTPSNKASGS</sequence>
<dbReference type="Proteomes" id="UP000827976">
    <property type="component" value="Chromosome 8"/>
</dbReference>